<evidence type="ECO:0000256" key="1">
    <source>
        <dbReference type="ARBA" id="ARBA00022729"/>
    </source>
</evidence>
<dbReference type="GO" id="GO:0015888">
    <property type="term" value="P:thiamine transport"/>
    <property type="evidence" value="ECO:0007669"/>
    <property type="project" value="TreeGrafter"/>
</dbReference>
<proteinExistence type="predicted"/>
<dbReference type="PANTHER" id="PTHR30006:SF2">
    <property type="entry name" value="ABC TRANSPORTER SUBSTRATE-BINDING PROTEIN"/>
    <property type="match status" value="1"/>
</dbReference>
<evidence type="ECO:0000313" key="3">
    <source>
        <dbReference type="EMBL" id="RPF28945.1"/>
    </source>
</evidence>
<dbReference type="Proteomes" id="UP000280726">
    <property type="component" value="Unassembled WGS sequence"/>
</dbReference>
<comment type="caution">
    <text evidence="3">The sequence shown here is derived from an EMBL/GenBank/DDBJ whole genome shotgun (WGS) entry which is preliminary data.</text>
</comment>
<feature type="signal peptide" evidence="2">
    <location>
        <begin position="1"/>
        <end position="25"/>
    </location>
</feature>
<dbReference type="RefSeq" id="WP_123919535.1">
    <property type="nucleotide sequence ID" value="NZ_RKRA01000001.1"/>
</dbReference>
<sequence length="362" mass="39280">MHKLSSIAATAAAATLLLSACSATGADTDDAETPAAGGEGGGGETLIVYTNSNADGRAEWLTEQAAEAGFDIEVVGQGGGDTTNKILAEAGNPVADVVFGLNHMYFSQLVAADTIEPYEPAWSGEVDPDLADPSGEGYFWPLVQQGIVLAYNAEVYTPEEAPQEWIDLWNDERFHERYETVDGLGGATTQLIFAGILDRYKDPEGDLGVSDEGWEQIQGYFEHGNPSVPDTDLYLRMAEGEVDMGQMFTSGIPSREEEYGVDSEIMRPEFGIPFAVEQIAVVKGTDQADQAHEFIDWFGGAEAQAAWSAEFDSMPVNEGAIAEADPEIVEFHENLVQQEIDWEFVAENIASWIEKVELEYVP</sequence>
<dbReference type="AlphaFoldDB" id="A0A3N5A6C5"/>
<keyword evidence="1 2" id="KW-0732">Signal</keyword>
<name>A0A3N5A6C5_9MICO</name>
<accession>A0A3N5A6C5</accession>
<feature type="chain" id="PRO_5018082896" evidence="2">
    <location>
        <begin position="26"/>
        <end position="362"/>
    </location>
</feature>
<dbReference type="PANTHER" id="PTHR30006">
    <property type="entry name" value="THIAMINE-BINDING PERIPLASMIC PROTEIN-RELATED"/>
    <property type="match status" value="1"/>
</dbReference>
<evidence type="ECO:0000313" key="4">
    <source>
        <dbReference type="Proteomes" id="UP000280726"/>
    </source>
</evidence>
<organism evidence="3 4">
    <name type="scientific">Georgenia muralis</name>
    <dbReference type="NCBI Taxonomy" id="154117"/>
    <lineage>
        <taxon>Bacteria</taxon>
        <taxon>Bacillati</taxon>
        <taxon>Actinomycetota</taxon>
        <taxon>Actinomycetes</taxon>
        <taxon>Micrococcales</taxon>
        <taxon>Bogoriellaceae</taxon>
        <taxon>Georgenia</taxon>
    </lineage>
</organism>
<dbReference type="EMBL" id="RKRA01000001">
    <property type="protein sequence ID" value="RPF28945.1"/>
    <property type="molecule type" value="Genomic_DNA"/>
</dbReference>
<evidence type="ECO:0000256" key="2">
    <source>
        <dbReference type="SAM" id="SignalP"/>
    </source>
</evidence>
<protein>
    <submittedName>
        <fullName evidence="3">Iron(III) transport system substrate-binding protein</fullName>
    </submittedName>
</protein>
<dbReference type="GO" id="GO:0030976">
    <property type="term" value="F:thiamine pyrophosphate binding"/>
    <property type="evidence" value="ECO:0007669"/>
    <property type="project" value="TreeGrafter"/>
</dbReference>
<gene>
    <name evidence="3" type="ORF">EDD32_3496</name>
</gene>
<dbReference type="InterPro" id="IPR006059">
    <property type="entry name" value="SBP"/>
</dbReference>
<dbReference type="GO" id="GO:0030288">
    <property type="term" value="C:outer membrane-bounded periplasmic space"/>
    <property type="evidence" value="ECO:0007669"/>
    <property type="project" value="TreeGrafter"/>
</dbReference>
<reference evidence="3 4" key="1">
    <citation type="submission" date="2018-11" db="EMBL/GenBank/DDBJ databases">
        <title>Sequencing the genomes of 1000 actinobacteria strains.</title>
        <authorList>
            <person name="Klenk H.-P."/>
        </authorList>
    </citation>
    <scope>NUCLEOTIDE SEQUENCE [LARGE SCALE GENOMIC DNA]</scope>
    <source>
        <strain evidence="3 4">DSM 14418</strain>
    </source>
</reference>
<dbReference type="OrthoDB" id="179400at2"/>
<keyword evidence="4" id="KW-1185">Reference proteome</keyword>
<dbReference type="Pfam" id="PF13416">
    <property type="entry name" value="SBP_bac_8"/>
    <property type="match status" value="1"/>
</dbReference>
<dbReference type="Gene3D" id="3.40.190.10">
    <property type="entry name" value="Periplasmic binding protein-like II"/>
    <property type="match status" value="2"/>
</dbReference>
<dbReference type="PROSITE" id="PS51257">
    <property type="entry name" value="PROKAR_LIPOPROTEIN"/>
    <property type="match status" value="1"/>
</dbReference>
<dbReference type="GO" id="GO:0030975">
    <property type="term" value="F:thiamine binding"/>
    <property type="evidence" value="ECO:0007669"/>
    <property type="project" value="TreeGrafter"/>
</dbReference>
<dbReference type="SUPFAM" id="SSF53850">
    <property type="entry name" value="Periplasmic binding protein-like II"/>
    <property type="match status" value="1"/>
</dbReference>